<name>A0A1A8CG54_NOTKA</name>
<proteinExistence type="predicted"/>
<evidence type="ECO:0000313" key="1">
    <source>
        <dbReference type="EMBL" id="SBP78043.1"/>
    </source>
</evidence>
<gene>
    <name evidence="1" type="primary">Nfu_g_1_002027</name>
</gene>
<sequence>MEQHLTLTGTQHHAEGVGVCVSDDPCEKVCEGLTEDVTKEELYTKDSWEGMILKRSRVLLGLNVREPSAGTPSPTGHLFKGNLVGGSLEQTFRN</sequence>
<dbReference type="AlphaFoldDB" id="A0A1A8CG54"/>
<protein>
    <submittedName>
        <fullName evidence="1">Uncharacterized protein</fullName>
    </submittedName>
</protein>
<accession>A0A1A8CG54</accession>
<organism evidence="1">
    <name type="scientific">Nothobranchius kadleci</name>
    <name type="common">African annual killifish</name>
    <dbReference type="NCBI Taxonomy" id="1051664"/>
    <lineage>
        <taxon>Eukaryota</taxon>
        <taxon>Metazoa</taxon>
        <taxon>Chordata</taxon>
        <taxon>Craniata</taxon>
        <taxon>Vertebrata</taxon>
        <taxon>Euteleostomi</taxon>
        <taxon>Actinopterygii</taxon>
        <taxon>Neopterygii</taxon>
        <taxon>Teleostei</taxon>
        <taxon>Neoteleostei</taxon>
        <taxon>Acanthomorphata</taxon>
        <taxon>Ovalentaria</taxon>
        <taxon>Atherinomorphae</taxon>
        <taxon>Cyprinodontiformes</taxon>
        <taxon>Nothobranchiidae</taxon>
        <taxon>Nothobranchius</taxon>
    </lineage>
</organism>
<dbReference type="EMBL" id="HADZ01014102">
    <property type="protein sequence ID" value="SBP78043.1"/>
    <property type="molecule type" value="Transcribed_RNA"/>
</dbReference>
<reference evidence="1" key="2">
    <citation type="submission" date="2016-06" db="EMBL/GenBank/DDBJ databases">
        <title>The genome of a short-lived fish provides insights into sex chromosome evolution and the genetic control of aging.</title>
        <authorList>
            <person name="Reichwald K."/>
            <person name="Felder M."/>
            <person name="Petzold A."/>
            <person name="Koch P."/>
            <person name="Groth M."/>
            <person name="Platzer M."/>
        </authorList>
    </citation>
    <scope>NUCLEOTIDE SEQUENCE</scope>
    <source>
        <tissue evidence="1">Brain</tissue>
    </source>
</reference>
<reference evidence="1" key="1">
    <citation type="submission" date="2016-05" db="EMBL/GenBank/DDBJ databases">
        <authorList>
            <person name="Lavstsen T."/>
            <person name="Jespersen J.S."/>
        </authorList>
    </citation>
    <scope>NUCLEOTIDE SEQUENCE</scope>
    <source>
        <tissue evidence="1">Brain</tissue>
    </source>
</reference>